<evidence type="ECO:0000313" key="3">
    <source>
        <dbReference type="Proteomes" id="UP001197093"/>
    </source>
</evidence>
<accession>A0AAD4EWZ0</accession>
<proteinExistence type="predicted"/>
<protein>
    <submittedName>
        <fullName evidence="2">Uncharacterized protein</fullName>
    </submittedName>
</protein>
<sequence length="210" mass="22669">MPVTEFALLHLSQTGPAPAAPPLPAAVRETLASAMQLQSAWHAAHFPSLPSRAADRAAVWFAQVEDPAVLLTTARWASVAAHWDWIRSADNVAVMAALAERGDIIAEDTVLWHVEGEIFGGGGGEEEGGGTRGRSGGDGPAREGVVPLLQSPVISVGRMFVAREKREAFAAKFEEVKGILEEYARPHLVREIRGILERVDLKHYKPLSLE</sequence>
<keyword evidence="3" id="KW-1185">Reference proteome</keyword>
<gene>
    <name evidence="2" type="ORF">NEMBOFW57_005240</name>
</gene>
<dbReference type="AlphaFoldDB" id="A0AAD4EWZ0"/>
<dbReference type="EMBL" id="JAHCVI010000002">
    <property type="protein sequence ID" value="KAG7288880.1"/>
    <property type="molecule type" value="Genomic_DNA"/>
</dbReference>
<comment type="caution">
    <text evidence="2">The sequence shown here is derived from an EMBL/GenBank/DDBJ whole genome shotgun (WGS) entry which is preliminary data.</text>
</comment>
<feature type="compositionally biased region" description="Gly residues" evidence="1">
    <location>
        <begin position="130"/>
        <end position="139"/>
    </location>
</feature>
<dbReference type="Gene3D" id="3.30.70.100">
    <property type="match status" value="1"/>
</dbReference>
<dbReference type="Proteomes" id="UP001197093">
    <property type="component" value="Unassembled WGS sequence"/>
</dbReference>
<evidence type="ECO:0000313" key="2">
    <source>
        <dbReference type="EMBL" id="KAG7288880.1"/>
    </source>
</evidence>
<evidence type="ECO:0000256" key="1">
    <source>
        <dbReference type="SAM" id="MobiDB-lite"/>
    </source>
</evidence>
<reference evidence="2" key="1">
    <citation type="submission" date="2023-02" db="EMBL/GenBank/DDBJ databases">
        <authorList>
            <person name="Palmer J.M."/>
        </authorList>
    </citation>
    <scope>NUCLEOTIDE SEQUENCE</scope>
    <source>
        <strain evidence="2">FW57</strain>
    </source>
</reference>
<dbReference type="PANTHER" id="PTHR42052">
    <property type="entry name" value="ABM DOMAIN-CONTAINING PROTEIN"/>
    <property type="match status" value="1"/>
</dbReference>
<feature type="region of interest" description="Disordered" evidence="1">
    <location>
        <begin position="120"/>
        <end position="142"/>
    </location>
</feature>
<organism evidence="2 3">
    <name type="scientific">Staphylotrichum longicolle</name>
    <dbReference type="NCBI Taxonomy" id="669026"/>
    <lineage>
        <taxon>Eukaryota</taxon>
        <taxon>Fungi</taxon>
        <taxon>Dikarya</taxon>
        <taxon>Ascomycota</taxon>
        <taxon>Pezizomycotina</taxon>
        <taxon>Sordariomycetes</taxon>
        <taxon>Sordariomycetidae</taxon>
        <taxon>Sordariales</taxon>
        <taxon>Chaetomiaceae</taxon>
        <taxon>Staphylotrichum</taxon>
    </lineage>
</organism>
<dbReference type="PANTHER" id="PTHR42052:SF1">
    <property type="entry name" value="ABM DOMAIN-CONTAINING PROTEIN"/>
    <property type="match status" value="1"/>
</dbReference>
<name>A0AAD4EWZ0_9PEZI</name>